<organism evidence="9 10">
    <name type="scientific">Paenibacillus antarcticus</name>
    <dbReference type="NCBI Taxonomy" id="253703"/>
    <lineage>
        <taxon>Bacteria</taxon>
        <taxon>Bacillati</taxon>
        <taxon>Bacillota</taxon>
        <taxon>Bacilli</taxon>
        <taxon>Bacillales</taxon>
        <taxon>Paenibacillaceae</taxon>
        <taxon>Paenibacillus</taxon>
    </lineage>
</organism>
<feature type="transmembrane region" description="Helical" evidence="7">
    <location>
        <begin position="74"/>
        <end position="98"/>
    </location>
</feature>
<dbReference type="AlphaFoldDB" id="A0A168KY64"/>
<sequence length="299" mass="33480">MHIIKNDKLLIWFSYIVIVLFSLVCLIPFIMVVSASLSNDQEVALHGFSLIPRNITFYTYEFLFASKGALLLKAYGITIFTVVVGTLFSLAVTVSYAYVAANSDLKYASVLSFVAWFTMVFSGGLLPWYILTTKYYSLHNNLWALFIPYAINVFNMFLMRNFFKGIPKELSESAKIDGAGHFRIYFSIMIPLAQVGIVTIALFYALSYWNDFFLSLMLITDRNLYPVQLLLYNMMSNISYLTSGGGGADAYAQGMSQVIVPTMTARMALTCITIGPVILVYPFAQRFFVKGITIGAVKG</sequence>
<evidence type="ECO:0000256" key="6">
    <source>
        <dbReference type="ARBA" id="ARBA00023136"/>
    </source>
</evidence>
<feature type="transmembrane region" description="Helical" evidence="7">
    <location>
        <begin position="184"/>
        <end position="209"/>
    </location>
</feature>
<keyword evidence="6 7" id="KW-0472">Membrane</keyword>
<dbReference type="PANTHER" id="PTHR43744:SF9">
    <property type="entry name" value="POLYGALACTURONAN_RHAMNOGALACTURONAN TRANSPORT SYSTEM PERMEASE PROTEIN YTCP"/>
    <property type="match status" value="1"/>
</dbReference>
<dbReference type="CDD" id="cd06261">
    <property type="entry name" value="TM_PBP2"/>
    <property type="match status" value="1"/>
</dbReference>
<evidence type="ECO:0000256" key="5">
    <source>
        <dbReference type="ARBA" id="ARBA00022989"/>
    </source>
</evidence>
<dbReference type="Proteomes" id="UP000077355">
    <property type="component" value="Unassembled WGS sequence"/>
</dbReference>
<reference evidence="9 10" key="1">
    <citation type="submission" date="2016-03" db="EMBL/GenBank/DDBJ databases">
        <title>Draft genome sequence of Paenibacillus antarcticus CECT 5836.</title>
        <authorList>
            <person name="Shin S.-K."/>
            <person name="Yi H."/>
        </authorList>
    </citation>
    <scope>NUCLEOTIDE SEQUENCE [LARGE SCALE GENOMIC DNA]</scope>
    <source>
        <strain evidence="9 10">CECT 5836</strain>
    </source>
</reference>
<dbReference type="InterPro" id="IPR035906">
    <property type="entry name" value="MetI-like_sf"/>
</dbReference>
<dbReference type="SUPFAM" id="SSF161098">
    <property type="entry name" value="MetI-like"/>
    <property type="match status" value="1"/>
</dbReference>
<comment type="subcellular location">
    <subcellularLocation>
        <location evidence="1">Cell membrane</location>
        <topology evidence="1">Multi-pass membrane protein</topology>
    </subcellularLocation>
</comment>
<evidence type="ECO:0000256" key="4">
    <source>
        <dbReference type="ARBA" id="ARBA00022692"/>
    </source>
</evidence>
<evidence type="ECO:0000256" key="3">
    <source>
        <dbReference type="ARBA" id="ARBA00022475"/>
    </source>
</evidence>
<keyword evidence="2" id="KW-0813">Transport</keyword>
<feature type="transmembrane region" description="Helical" evidence="7">
    <location>
        <begin position="142"/>
        <end position="163"/>
    </location>
</feature>
<evidence type="ECO:0000313" key="9">
    <source>
        <dbReference type="EMBL" id="OAB42619.1"/>
    </source>
</evidence>
<keyword evidence="3" id="KW-1003">Cell membrane</keyword>
<feature type="transmembrane region" description="Helical" evidence="7">
    <location>
        <begin position="264"/>
        <end position="284"/>
    </location>
</feature>
<feature type="transmembrane region" description="Helical" evidence="7">
    <location>
        <begin position="110"/>
        <end position="130"/>
    </location>
</feature>
<evidence type="ECO:0000256" key="2">
    <source>
        <dbReference type="ARBA" id="ARBA00022448"/>
    </source>
</evidence>
<dbReference type="RefSeq" id="WP_068652286.1">
    <property type="nucleotide sequence ID" value="NZ_CP043611.1"/>
</dbReference>
<proteinExistence type="predicted"/>
<keyword evidence="10" id="KW-1185">Reference proteome</keyword>
<dbReference type="OrthoDB" id="157184at2"/>
<protein>
    <recommendedName>
        <fullName evidence="8">ABC transmembrane type-1 domain-containing protein</fullName>
    </recommendedName>
</protein>
<dbReference type="EMBL" id="LVJI01000035">
    <property type="protein sequence ID" value="OAB42619.1"/>
    <property type="molecule type" value="Genomic_DNA"/>
</dbReference>
<evidence type="ECO:0000256" key="7">
    <source>
        <dbReference type="SAM" id="Phobius"/>
    </source>
</evidence>
<dbReference type="GO" id="GO:0055085">
    <property type="term" value="P:transmembrane transport"/>
    <property type="evidence" value="ECO:0007669"/>
    <property type="project" value="InterPro"/>
</dbReference>
<gene>
    <name evidence="9" type="ORF">PBAT_20220</name>
</gene>
<feature type="transmembrane region" description="Helical" evidence="7">
    <location>
        <begin position="12"/>
        <end position="37"/>
    </location>
</feature>
<dbReference type="PANTHER" id="PTHR43744">
    <property type="entry name" value="ABC TRANSPORTER PERMEASE PROTEIN MG189-RELATED-RELATED"/>
    <property type="match status" value="1"/>
</dbReference>
<dbReference type="GO" id="GO:0005886">
    <property type="term" value="C:plasma membrane"/>
    <property type="evidence" value="ECO:0007669"/>
    <property type="project" value="UniProtKB-SubCell"/>
</dbReference>
<keyword evidence="5 7" id="KW-1133">Transmembrane helix</keyword>
<feature type="domain" description="ABC transmembrane type-1" evidence="8">
    <location>
        <begin position="75"/>
        <end position="268"/>
    </location>
</feature>
<dbReference type="Gene3D" id="1.10.3720.10">
    <property type="entry name" value="MetI-like"/>
    <property type="match status" value="1"/>
</dbReference>
<evidence type="ECO:0000313" key="10">
    <source>
        <dbReference type="Proteomes" id="UP000077355"/>
    </source>
</evidence>
<keyword evidence="4 7" id="KW-0812">Transmembrane</keyword>
<dbReference type="PROSITE" id="PS50928">
    <property type="entry name" value="ABC_TM1"/>
    <property type="match status" value="1"/>
</dbReference>
<evidence type="ECO:0000256" key="1">
    <source>
        <dbReference type="ARBA" id="ARBA00004651"/>
    </source>
</evidence>
<name>A0A168KY64_9BACL</name>
<dbReference type="InterPro" id="IPR000515">
    <property type="entry name" value="MetI-like"/>
</dbReference>
<accession>A0A168KY64</accession>
<comment type="caution">
    <text evidence="9">The sequence shown here is derived from an EMBL/GenBank/DDBJ whole genome shotgun (WGS) entry which is preliminary data.</text>
</comment>
<evidence type="ECO:0000259" key="8">
    <source>
        <dbReference type="PROSITE" id="PS50928"/>
    </source>
</evidence>